<feature type="signal peptide" evidence="10">
    <location>
        <begin position="1"/>
        <end position="25"/>
    </location>
</feature>
<evidence type="ECO:0000256" key="1">
    <source>
        <dbReference type="ARBA" id="ARBA00004370"/>
    </source>
</evidence>
<keyword evidence="8 10" id="KW-0449">Lipoprotein</keyword>
<dbReference type="Pfam" id="PF02321">
    <property type="entry name" value="OEP"/>
    <property type="match status" value="2"/>
</dbReference>
<accession>A0A1M7Z315</accession>
<sequence>MMNKPVLLTGMTLIASVLLLSGCMAPPDGALKSVKTADEAGYTKTFQEISAIDWPGDHWWTRYQDQQLNQLIESALADSPAMAQAQARLKNYQGIARQAGALKKIQAGLSANASQTKISYHYQAATPPQNWNDFGSVTLNFSYDFDFWGKNKATVAAAVSELAAAKAEQAATRLMLSTSIAQAYAELARLYANEDTVNAAVHVRRKTAELLTRRYRNGLETKGAVSQAKSAVASVEAELLSIKESVQLQKNAIAALVGHGPDMALSISRPVVHLSATFGLPEDVGVGLLGHRPDVSAARWQAEAAAQRIGVARAQFYPDVSISAFIGYQAFGLDNLFNTGNDAGSISPAIYLPIFSGGRLEGQLTSAQARYEMAVGQYNQTLIRALHDVADVVTSTKALDSQIEKSGQAVEAAREAHQIASNRYQGGLATYLDVLSAENALIHSERALVNVRARAFSLDLSLIHALGGGYQAEKH</sequence>
<evidence type="ECO:0000256" key="4">
    <source>
        <dbReference type="ARBA" id="ARBA00022692"/>
    </source>
</evidence>
<keyword evidence="3 10" id="KW-1134">Transmembrane beta strand</keyword>
<dbReference type="GO" id="GO:0009279">
    <property type="term" value="C:cell outer membrane"/>
    <property type="evidence" value="ECO:0007669"/>
    <property type="project" value="UniProtKB-SubCell"/>
</dbReference>
<dbReference type="GO" id="GO:0015562">
    <property type="term" value="F:efflux transmembrane transporter activity"/>
    <property type="evidence" value="ECO:0007669"/>
    <property type="project" value="InterPro"/>
</dbReference>
<evidence type="ECO:0000313" key="11">
    <source>
        <dbReference type="EMBL" id="SHO59348.1"/>
    </source>
</evidence>
<dbReference type="PROSITE" id="PS51257">
    <property type="entry name" value="PROKAR_LIPOPROTEIN"/>
    <property type="match status" value="1"/>
</dbReference>
<keyword evidence="4 10" id="KW-0812">Transmembrane</keyword>
<protein>
    <submittedName>
        <fullName evidence="11">Multidrug resistance outer membrane protein MdtP</fullName>
    </submittedName>
</protein>
<evidence type="ECO:0000256" key="7">
    <source>
        <dbReference type="ARBA" id="ARBA00023139"/>
    </source>
</evidence>
<dbReference type="Gene3D" id="2.20.200.10">
    <property type="entry name" value="Outer membrane efflux proteins (OEP)"/>
    <property type="match status" value="1"/>
</dbReference>
<feature type="chain" id="PRO_5011823360" evidence="10">
    <location>
        <begin position="26"/>
        <end position="475"/>
    </location>
</feature>
<dbReference type="PANTHER" id="PTHR30203">
    <property type="entry name" value="OUTER MEMBRANE CATION EFFLUX PROTEIN"/>
    <property type="match status" value="1"/>
</dbReference>
<gene>
    <name evidence="11" type="primary">mdtP</name>
    <name evidence="11" type="ORF">VQ7734_05133</name>
</gene>
<dbReference type="OrthoDB" id="9770517at2"/>
<keyword evidence="6 10" id="KW-0472">Membrane</keyword>
<evidence type="ECO:0000256" key="3">
    <source>
        <dbReference type="ARBA" id="ARBA00022452"/>
    </source>
</evidence>
<dbReference type="SUPFAM" id="SSF56954">
    <property type="entry name" value="Outer membrane efflux proteins (OEP)"/>
    <property type="match status" value="1"/>
</dbReference>
<evidence type="ECO:0000256" key="2">
    <source>
        <dbReference type="ARBA" id="ARBA00007613"/>
    </source>
</evidence>
<evidence type="ECO:0000256" key="9">
    <source>
        <dbReference type="ARBA" id="ARBA00037313"/>
    </source>
</evidence>
<evidence type="ECO:0000256" key="6">
    <source>
        <dbReference type="ARBA" id="ARBA00023136"/>
    </source>
</evidence>
<comment type="similarity">
    <text evidence="2 10">Belongs to the outer membrane factor (OMF) (TC 1.B.17) family.</text>
</comment>
<dbReference type="EMBL" id="FRFG01000124">
    <property type="protein sequence ID" value="SHO59348.1"/>
    <property type="molecule type" value="Genomic_DNA"/>
</dbReference>
<evidence type="ECO:0000256" key="5">
    <source>
        <dbReference type="ARBA" id="ARBA00022729"/>
    </source>
</evidence>
<dbReference type="Proteomes" id="UP000184600">
    <property type="component" value="Unassembled WGS sequence"/>
</dbReference>
<dbReference type="AlphaFoldDB" id="A0A1M7Z315"/>
<dbReference type="NCBIfam" id="TIGR01845">
    <property type="entry name" value="outer_NodT"/>
    <property type="match status" value="1"/>
</dbReference>
<organism evidence="11 12">
    <name type="scientific">Vibrio quintilis</name>
    <dbReference type="NCBI Taxonomy" id="1117707"/>
    <lineage>
        <taxon>Bacteria</taxon>
        <taxon>Pseudomonadati</taxon>
        <taxon>Pseudomonadota</taxon>
        <taxon>Gammaproteobacteria</taxon>
        <taxon>Vibrionales</taxon>
        <taxon>Vibrionaceae</taxon>
        <taxon>Vibrio</taxon>
    </lineage>
</organism>
<keyword evidence="12" id="KW-1185">Reference proteome</keyword>
<evidence type="ECO:0000256" key="8">
    <source>
        <dbReference type="ARBA" id="ARBA00023288"/>
    </source>
</evidence>
<dbReference type="Gene3D" id="1.20.1600.10">
    <property type="entry name" value="Outer membrane efflux proteins (OEP)"/>
    <property type="match status" value="1"/>
</dbReference>
<proteinExistence type="inferred from homology"/>
<comment type="subcellular location">
    <subcellularLocation>
        <location evidence="10">Cell outer membrane</location>
        <topology evidence="10">Lipid-anchor</topology>
    </subcellularLocation>
    <subcellularLocation>
        <location evidence="1">Membrane</location>
    </subcellularLocation>
</comment>
<dbReference type="STRING" id="1117707.VQ7734_05133"/>
<dbReference type="InterPro" id="IPR010131">
    <property type="entry name" value="MdtP/NodT-like"/>
</dbReference>
<dbReference type="InterPro" id="IPR003423">
    <property type="entry name" value="OMP_efflux"/>
</dbReference>
<keyword evidence="5 10" id="KW-0732">Signal</keyword>
<dbReference type="PANTHER" id="PTHR30203:SF20">
    <property type="entry name" value="MULTIDRUG RESISTANCE OUTER MEMBRANE PROTEIN MDTP-RELATED"/>
    <property type="match status" value="1"/>
</dbReference>
<reference evidence="12" key="1">
    <citation type="submission" date="2016-12" db="EMBL/GenBank/DDBJ databases">
        <authorList>
            <person name="Rodrigo-Torres L."/>
            <person name="Arahal R.D."/>
            <person name="Lucena T."/>
        </authorList>
    </citation>
    <scope>NUCLEOTIDE SEQUENCE [LARGE SCALE GENOMIC DNA]</scope>
</reference>
<dbReference type="RefSeq" id="WP_073586735.1">
    <property type="nucleotide sequence ID" value="NZ_AP024898.1"/>
</dbReference>
<comment type="function">
    <text evidence="9">Could be involved in resistance to puromycin, acriflavine and tetraphenylarsonium chloride.</text>
</comment>
<evidence type="ECO:0000313" key="12">
    <source>
        <dbReference type="Proteomes" id="UP000184600"/>
    </source>
</evidence>
<keyword evidence="7 10" id="KW-0564">Palmitate</keyword>
<name>A0A1M7Z315_9VIBR</name>
<evidence type="ECO:0000256" key="10">
    <source>
        <dbReference type="RuleBase" id="RU362097"/>
    </source>
</evidence>